<dbReference type="EMBL" id="DMAN01000133">
    <property type="protein sequence ID" value="HAE26739.1"/>
    <property type="molecule type" value="Genomic_DNA"/>
</dbReference>
<dbReference type="PANTHER" id="PTHR30188:SF4">
    <property type="entry name" value="PROTEIN TRIGALACTOSYLDIACYLGLYCEROL 1, CHLOROPLASTIC"/>
    <property type="match status" value="1"/>
</dbReference>
<evidence type="ECO:0000313" key="4">
    <source>
        <dbReference type="Proteomes" id="UP000259610"/>
    </source>
</evidence>
<evidence type="ECO:0000256" key="1">
    <source>
        <dbReference type="SAM" id="MobiDB-lite"/>
    </source>
</evidence>
<reference evidence="3 4" key="1">
    <citation type="journal article" date="2018" name="Nat. Biotechnol.">
        <title>A standardized bacterial taxonomy based on genome phylogeny substantially revises the tree of life.</title>
        <authorList>
            <person name="Parks D.H."/>
            <person name="Chuvochina M."/>
            <person name="Waite D.W."/>
            <person name="Rinke C."/>
            <person name="Skarshewski A."/>
            <person name="Chaumeil P.A."/>
            <person name="Hugenholtz P."/>
        </authorList>
    </citation>
    <scope>NUCLEOTIDE SEQUENCE [LARGE SCALE GENOMIC DNA]</scope>
    <source>
        <strain evidence="3">UBA8733</strain>
    </source>
</reference>
<sequence length="294" mass="31290">MPNSKIRPREPTHSATNYLQESGPVSNASTRKRGIPNPLAWIGSATLGFFAEIGRLATFSAQVKAAAFSPRWYFGQIWKQFVQIGFYSLPVVGMSAIFIGAALALNIYQGSGRFGAEQFVPNIVVLGITRELGASITALMLAGRVSAGIAAEIGAMRVTEQIDALESLSASRYRYLYAPRFLAALIAVPMLVVVADIIGVMGGWMVSVFGLGFDSTVYLRNTLDFMTRNDVLTGIIKAFVFGGIIALMGCYQGDQSKAGATGVGRAATLSMVGAAVLVLAANYVMSTIFVEFGL</sequence>
<dbReference type="Proteomes" id="UP000259610">
    <property type="component" value="Unassembled WGS sequence"/>
</dbReference>
<feature type="transmembrane region" description="Helical" evidence="2">
    <location>
        <begin position="39"/>
        <end position="61"/>
    </location>
</feature>
<proteinExistence type="predicted"/>
<comment type="caution">
    <text evidence="3">The sequence shown here is derived from an EMBL/GenBank/DDBJ whole genome shotgun (WGS) entry which is preliminary data.</text>
</comment>
<dbReference type="GO" id="GO:0005548">
    <property type="term" value="F:phospholipid transporter activity"/>
    <property type="evidence" value="ECO:0007669"/>
    <property type="project" value="TreeGrafter"/>
</dbReference>
<dbReference type="InterPro" id="IPR030802">
    <property type="entry name" value="Permease_MalE"/>
</dbReference>
<feature type="transmembrane region" description="Helical" evidence="2">
    <location>
        <begin position="231"/>
        <end position="251"/>
    </location>
</feature>
<gene>
    <name evidence="3" type="ORF">DCG58_06235</name>
</gene>
<evidence type="ECO:0000313" key="3">
    <source>
        <dbReference type="EMBL" id="HAE26739.1"/>
    </source>
</evidence>
<keyword evidence="2" id="KW-1133">Transmembrane helix</keyword>
<feature type="transmembrane region" description="Helical" evidence="2">
    <location>
        <begin position="81"/>
        <end position="105"/>
    </location>
</feature>
<feature type="transmembrane region" description="Helical" evidence="2">
    <location>
        <begin position="263"/>
        <end position="285"/>
    </location>
</feature>
<organism evidence="3 4">
    <name type="scientific">Hyphomonas adhaerens</name>
    <dbReference type="NCBI Taxonomy" id="81029"/>
    <lineage>
        <taxon>Bacteria</taxon>
        <taxon>Pseudomonadati</taxon>
        <taxon>Pseudomonadota</taxon>
        <taxon>Alphaproteobacteria</taxon>
        <taxon>Hyphomonadales</taxon>
        <taxon>Hyphomonadaceae</taxon>
        <taxon>Hyphomonas</taxon>
    </lineage>
</organism>
<feature type="compositionally biased region" description="Polar residues" evidence="1">
    <location>
        <begin position="13"/>
        <end position="29"/>
    </location>
</feature>
<feature type="region of interest" description="Disordered" evidence="1">
    <location>
        <begin position="1"/>
        <end position="31"/>
    </location>
</feature>
<dbReference type="Pfam" id="PF02405">
    <property type="entry name" value="MlaE"/>
    <property type="match status" value="1"/>
</dbReference>
<evidence type="ECO:0000256" key="2">
    <source>
        <dbReference type="SAM" id="Phobius"/>
    </source>
</evidence>
<feature type="transmembrane region" description="Helical" evidence="2">
    <location>
        <begin position="181"/>
        <end position="211"/>
    </location>
</feature>
<accession>A0A3B9GWA6</accession>
<keyword evidence="2" id="KW-0472">Membrane</keyword>
<keyword evidence="2" id="KW-0812">Transmembrane</keyword>
<name>A0A3B9GWA6_9PROT</name>
<protein>
    <submittedName>
        <fullName evidence="3">ABC transporter permease</fullName>
    </submittedName>
</protein>
<dbReference type="GO" id="GO:0043190">
    <property type="term" value="C:ATP-binding cassette (ABC) transporter complex"/>
    <property type="evidence" value="ECO:0007669"/>
    <property type="project" value="InterPro"/>
</dbReference>
<dbReference type="AlphaFoldDB" id="A0A3B9GWA6"/>
<dbReference type="PANTHER" id="PTHR30188">
    <property type="entry name" value="ABC TRANSPORTER PERMEASE PROTEIN-RELATED"/>
    <property type="match status" value="1"/>
</dbReference>